<organism evidence="2 3">
    <name type="scientific">Candidatus Yanofskybacteria bacterium RIFCSPHIGHO2_02_FULL_41_11</name>
    <dbReference type="NCBI Taxonomy" id="1802675"/>
    <lineage>
        <taxon>Bacteria</taxon>
        <taxon>Candidatus Yanofskyibacteriota</taxon>
    </lineage>
</organism>
<evidence type="ECO:0000256" key="1">
    <source>
        <dbReference type="SAM" id="Phobius"/>
    </source>
</evidence>
<reference evidence="2 3" key="1">
    <citation type="journal article" date="2016" name="Nat. Commun.">
        <title>Thousands of microbial genomes shed light on interconnected biogeochemical processes in an aquifer system.</title>
        <authorList>
            <person name="Anantharaman K."/>
            <person name="Brown C.T."/>
            <person name="Hug L.A."/>
            <person name="Sharon I."/>
            <person name="Castelle C.J."/>
            <person name="Probst A.J."/>
            <person name="Thomas B.C."/>
            <person name="Singh A."/>
            <person name="Wilkins M.J."/>
            <person name="Karaoz U."/>
            <person name="Brodie E.L."/>
            <person name="Williams K.H."/>
            <person name="Hubbard S.S."/>
            <person name="Banfield J.F."/>
        </authorList>
    </citation>
    <scope>NUCLEOTIDE SEQUENCE [LARGE SCALE GENOMIC DNA]</scope>
</reference>
<protein>
    <submittedName>
        <fullName evidence="2">Uncharacterized protein</fullName>
    </submittedName>
</protein>
<dbReference type="InterPro" id="IPR043993">
    <property type="entry name" value="T4SS_pilin"/>
</dbReference>
<evidence type="ECO:0000313" key="2">
    <source>
        <dbReference type="EMBL" id="OGN10044.1"/>
    </source>
</evidence>
<keyword evidence="1" id="KW-0812">Transmembrane</keyword>
<proteinExistence type="predicted"/>
<sequence length="148" mass="16400">MTFKLTTYYLLLITILFVVFPISAQAVEYLPIVQCGRAVNDPGTAVDESKPCTTCDFVKMAKNAIDLILYMLTPILATFFFIWAGFLMLIAGANPGWYNQGKGIFTNTVWGVVIVLLAWVVANTFIQFFGPSNVATNWWQFACPAGLP</sequence>
<evidence type="ECO:0000313" key="3">
    <source>
        <dbReference type="Proteomes" id="UP000177167"/>
    </source>
</evidence>
<keyword evidence="1" id="KW-1133">Transmembrane helix</keyword>
<dbReference type="Proteomes" id="UP000177167">
    <property type="component" value="Unassembled WGS sequence"/>
</dbReference>
<dbReference type="EMBL" id="MGJP01000018">
    <property type="protein sequence ID" value="OGN10044.1"/>
    <property type="molecule type" value="Genomic_DNA"/>
</dbReference>
<name>A0A1F8FA40_9BACT</name>
<dbReference type="Pfam" id="PF18895">
    <property type="entry name" value="T4SS_pilin"/>
    <property type="match status" value="1"/>
</dbReference>
<comment type="caution">
    <text evidence="2">The sequence shown here is derived from an EMBL/GenBank/DDBJ whole genome shotgun (WGS) entry which is preliminary data.</text>
</comment>
<gene>
    <name evidence="2" type="ORF">A3J46_04255</name>
</gene>
<keyword evidence="1" id="KW-0472">Membrane</keyword>
<feature type="transmembrane region" description="Helical" evidence="1">
    <location>
        <begin position="67"/>
        <end position="92"/>
    </location>
</feature>
<dbReference type="AlphaFoldDB" id="A0A1F8FA40"/>
<accession>A0A1F8FA40</accession>
<feature type="transmembrane region" description="Helical" evidence="1">
    <location>
        <begin position="104"/>
        <end position="129"/>
    </location>
</feature>